<keyword evidence="1" id="KW-0812">Transmembrane</keyword>
<dbReference type="InterPro" id="IPR007110">
    <property type="entry name" value="Ig-like_dom"/>
</dbReference>
<dbReference type="Gene3D" id="2.60.40.10">
    <property type="entry name" value="Immunoglobulins"/>
    <property type="match status" value="2"/>
</dbReference>
<dbReference type="EMBL" id="JBJQND010000009">
    <property type="protein sequence ID" value="KAL3867230.1"/>
    <property type="molecule type" value="Genomic_DNA"/>
</dbReference>
<gene>
    <name evidence="3" type="ORF">ACJMK2_044446</name>
</gene>
<sequence length="301" mass="34570">MYVTFTKMTPLEGHATVWSRWILRICFYAQWWVIYVFIFHMEQASGTIPMPEFLDTPVNVTYRIGELAVLYCSIRSLGTKTVVWRRADDQGIITVGEMTYIPNDRFLVNHVPYKHQWNLFIKNVQPEDKGIYECQVSSKNRTLRRLISLDVEDWRNETPKIQINGPEFVEKGEKVTLTCNATGIFYPPDEMDWFLDGQKVLSDSDRGVDIYKRISISSKTITSVLELERATMDDDGIYVCRSSDLQITSKKLNVLNAGTYNVKRDTFDGKASQSLSSSSQANQSVYSKIFVLFTLAAAKFL</sequence>
<accession>A0ABD3W034</accession>
<dbReference type="SUPFAM" id="SSF48726">
    <property type="entry name" value="Immunoglobulin"/>
    <property type="match status" value="2"/>
</dbReference>
<evidence type="ECO:0000259" key="2">
    <source>
        <dbReference type="PROSITE" id="PS50835"/>
    </source>
</evidence>
<dbReference type="Proteomes" id="UP001634394">
    <property type="component" value="Unassembled WGS sequence"/>
</dbReference>
<feature type="domain" description="Ig-like" evidence="2">
    <location>
        <begin position="159"/>
        <end position="253"/>
    </location>
</feature>
<organism evidence="3 4">
    <name type="scientific">Sinanodonta woodiana</name>
    <name type="common">Chinese pond mussel</name>
    <name type="synonym">Anodonta woodiana</name>
    <dbReference type="NCBI Taxonomy" id="1069815"/>
    <lineage>
        <taxon>Eukaryota</taxon>
        <taxon>Metazoa</taxon>
        <taxon>Spiralia</taxon>
        <taxon>Lophotrochozoa</taxon>
        <taxon>Mollusca</taxon>
        <taxon>Bivalvia</taxon>
        <taxon>Autobranchia</taxon>
        <taxon>Heteroconchia</taxon>
        <taxon>Palaeoheterodonta</taxon>
        <taxon>Unionida</taxon>
        <taxon>Unionoidea</taxon>
        <taxon>Unionidae</taxon>
        <taxon>Unioninae</taxon>
        <taxon>Sinanodonta</taxon>
    </lineage>
</organism>
<dbReference type="CDD" id="cd00096">
    <property type="entry name" value="Ig"/>
    <property type="match status" value="1"/>
</dbReference>
<dbReference type="PROSITE" id="PS50835">
    <property type="entry name" value="IG_LIKE"/>
    <property type="match status" value="2"/>
</dbReference>
<evidence type="ECO:0000313" key="4">
    <source>
        <dbReference type="Proteomes" id="UP001634394"/>
    </source>
</evidence>
<proteinExistence type="predicted"/>
<reference evidence="3 4" key="1">
    <citation type="submission" date="2024-11" db="EMBL/GenBank/DDBJ databases">
        <title>Chromosome-level genome assembly of the freshwater bivalve Anodonta woodiana.</title>
        <authorList>
            <person name="Chen X."/>
        </authorList>
    </citation>
    <scope>NUCLEOTIDE SEQUENCE [LARGE SCALE GENOMIC DNA]</scope>
    <source>
        <strain evidence="3">MN2024</strain>
        <tissue evidence="3">Gills</tissue>
    </source>
</reference>
<dbReference type="SMART" id="SM00409">
    <property type="entry name" value="IG"/>
    <property type="match status" value="2"/>
</dbReference>
<keyword evidence="1" id="KW-1133">Transmembrane helix</keyword>
<evidence type="ECO:0000256" key="1">
    <source>
        <dbReference type="SAM" id="Phobius"/>
    </source>
</evidence>
<dbReference type="AlphaFoldDB" id="A0ABD3W034"/>
<dbReference type="Pfam" id="PF07679">
    <property type="entry name" value="I-set"/>
    <property type="match status" value="1"/>
</dbReference>
<feature type="transmembrane region" description="Helical" evidence="1">
    <location>
        <begin position="21"/>
        <end position="41"/>
    </location>
</feature>
<dbReference type="InterPro" id="IPR036179">
    <property type="entry name" value="Ig-like_dom_sf"/>
</dbReference>
<keyword evidence="1" id="KW-0472">Membrane</keyword>
<dbReference type="InterPro" id="IPR037448">
    <property type="entry name" value="Zig-8"/>
</dbReference>
<keyword evidence="4" id="KW-1185">Reference proteome</keyword>
<dbReference type="InterPro" id="IPR003599">
    <property type="entry name" value="Ig_sub"/>
</dbReference>
<dbReference type="InterPro" id="IPR013783">
    <property type="entry name" value="Ig-like_fold"/>
</dbReference>
<name>A0ABD3W034_SINWO</name>
<feature type="domain" description="Ig-like" evidence="2">
    <location>
        <begin position="51"/>
        <end position="144"/>
    </location>
</feature>
<dbReference type="InterPro" id="IPR003598">
    <property type="entry name" value="Ig_sub2"/>
</dbReference>
<dbReference type="SMART" id="SM00408">
    <property type="entry name" value="IGc2"/>
    <property type="match status" value="2"/>
</dbReference>
<dbReference type="InterPro" id="IPR013098">
    <property type="entry name" value="Ig_I-set"/>
</dbReference>
<dbReference type="Pfam" id="PF13927">
    <property type="entry name" value="Ig_3"/>
    <property type="match status" value="1"/>
</dbReference>
<dbReference type="PANTHER" id="PTHR23279">
    <property type="entry name" value="DEFECTIVE PROBOSCIS EXTENSION RESPONSE DPR -RELATED"/>
    <property type="match status" value="1"/>
</dbReference>
<comment type="caution">
    <text evidence="3">The sequence shown here is derived from an EMBL/GenBank/DDBJ whole genome shotgun (WGS) entry which is preliminary data.</text>
</comment>
<dbReference type="PANTHER" id="PTHR23279:SF36">
    <property type="entry name" value="DEFECTIVE PROBOSCIS EXTENSION RESPONSE 9, ISOFORM A"/>
    <property type="match status" value="1"/>
</dbReference>
<protein>
    <recommendedName>
        <fullName evidence="2">Ig-like domain-containing protein</fullName>
    </recommendedName>
</protein>
<evidence type="ECO:0000313" key="3">
    <source>
        <dbReference type="EMBL" id="KAL3867230.1"/>
    </source>
</evidence>